<feature type="non-terminal residue" evidence="1">
    <location>
        <position position="1"/>
    </location>
</feature>
<dbReference type="EMBL" id="BART01007373">
    <property type="protein sequence ID" value="GAG56952.1"/>
    <property type="molecule type" value="Genomic_DNA"/>
</dbReference>
<proteinExistence type="predicted"/>
<sequence>RIDTLIKKLNRMSVRWVKESVPMAYRKSYVVAKTSLEILGAKKDVLFNPQKHRLSIEDYIERTMKDLVTANQSIKNNVNMYLYLARRASAGLMQIQQFGIDDEEVISSIITDTMAEGRERAYASKRIHEYLRLKLLDGKFIDKAGRNYNLRSYSEMVARTRLRQAQTDAVLNLCEQYENDLVQWSKHANPCADCAQYEGKIYSLSGKHPEYPLLPAKPPLHPRCEHDVSPTSEVAIEMREAYA</sequence>
<dbReference type="GO" id="GO:0005198">
    <property type="term" value="F:structural molecule activity"/>
    <property type="evidence" value="ECO:0007669"/>
    <property type="project" value="InterPro"/>
</dbReference>
<dbReference type="InterPro" id="IPR009319">
    <property type="entry name" value="Phage_A118_VSP1"/>
</dbReference>
<dbReference type="Pfam" id="PF06152">
    <property type="entry name" value="Phage_min_cap2"/>
    <property type="match status" value="1"/>
</dbReference>
<evidence type="ECO:0000313" key="1">
    <source>
        <dbReference type="EMBL" id="GAG56952.1"/>
    </source>
</evidence>
<gene>
    <name evidence="1" type="ORF">S01H4_16791</name>
</gene>
<dbReference type="AlphaFoldDB" id="X0ZFK7"/>
<comment type="caution">
    <text evidence="1">The sequence shown here is derived from an EMBL/GenBank/DDBJ whole genome shotgun (WGS) entry which is preliminary data.</text>
</comment>
<reference evidence="1" key="1">
    <citation type="journal article" date="2014" name="Front. Microbiol.">
        <title>High frequency of phylogenetically diverse reductive dehalogenase-homologous genes in deep subseafloor sedimentary metagenomes.</title>
        <authorList>
            <person name="Kawai M."/>
            <person name="Futagami T."/>
            <person name="Toyoda A."/>
            <person name="Takaki Y."/>
            <person name="Nishi S."/>
            <person name="Hori S."/>
            <person name="Arai W."/>
            <person name="Tsubouchi T."/>
            <person name="Morono Y."/>
            <person name="Uchiyama I."/>
            <person name="Ito T."/>
            <person name="Fujiyama A."/>
            <person name="Inagaki F."/>
            <person name="Takami H."/>
        </authorList>
    </citation>
    <scope>NUCLEOTIDE SEQUENCE</scope>
    <source>
        <strain evidence="1">Expedition CK06-06</strain>
    </source>
</reference>
<evidence type="ECO:0008006" key="2">
    <source>
        <dbReference type="Google" id="ProtNLM"/>
    </source>
</evidence>
<protein>
    <recommendedName>
        <fullName evidence="2">Phage head morphogenesis domain-containing protein</fullName>
    </recommendedName>
</protein>
<accession>X0ZFK7</accession>
<organism evidence="1">
    <name type="scientific">marine sediment metagenome</name>
    <dbReference type="NCBI Taxonomy" id="412755"/>
    <lineage>
        <taxon>unclassified sequences</taxon>
        <taxon>metagenomes</taxon>
        <taxon>ecological metagenomes</taxon>
    </lineage>
</organism>
<name>X0ZFK7_9ZZZZ</name>